<keyword evidence="2" id="KW-1185">Reference proteome</keyword>
<proteinExistence type="predicted"/>
<sequence length="86" mass="9765">MLLQETDKHASSAFQKECATPIPPCAQFFFWGPEGRMNFTPTDARNCLSIREATDSQDKPWRLKYLILNLAEPSTMSTVKDANTRV</sequence>
<protein>
    <submittedName>
        <fullName evidence="1">Uncharacterized protein</fullName>
    </submittedName>
</protein>
<dbReference type="AlphaFoldDB" id="A0AAV4X2Q8"/>
<reference evidence="1 2" key="1">
    <citation type="submission" date="2021-06" db="EMBL/GenBank/DDBJ databases">
        <title>Caerostris extrusa draft genome.</title>
        <authorList>
            <person name="Kono N."/>
            <person name="Arakawa K."/>
        </authorList>
    </citation>
    <scope>NUCLEOTIDE SEQUENCE [LARGE SCALE GENOMIC DNA]</scope>
</reference>
<comment type="caution">
    <text evidence="1">The sequence shown here is derived from an EMBL/GenBank/DDBJ whole genome shotgun (WGS) entry which is preliminary data.</text>
</comment>
<accession>A0AAV4X2Q8</accession>
<gene>
    <name evidence="1" type="ORF">CEXT_342071</name>
</gene>
<evidence type="ECO:0000313" key="2">
    <source>
        <dbReference type="Proteomes" id="UP001054945"/>
    </source>
</evidence>
<dbReference type="EMBL" id="BPLR01017201">
    <property type="protein sequence ID" value="GIY89397.1"/>
    <property type="molecule type" value="Genomic_DNA"/>
</dbReference>
<name>A0AAV4X2Q8_CAEEX</name>
<organism evidence="1 2">
    <name type="scientific">Caerostris extrusa</name>
    <name type="common">Bark spider</name>
    <name type="synonym">Caerostris bankana</name>
    <dbReference type="NCBI Taxonomy" id="172846"/>
    <lineage>
        <taxon>Eukaryota</taxon>
        <taxon>Metazoa</taxon>
        <taxon>Ecdysozoa</taxon>
        <taxon>Arthropoda</taxon>
        <taxon>Chelicerata</taxon>
        <taxon>Arachnida</taxon>
        <taxon>Araneae</taxon>
        <taxon>Araneomorphae</taxon>
        <taxon>Entelegynae</taxon>
        <taxon>Araneoidea</taxon>
        <taxon>Araneidae</taxon>
        <taxon>Caerostris</taxon>
    </lineage>
</organism>
<evidence type="ECO:0000313" key="1">
    <source>
        <dbReference type="EMBL" id="GIY89397.1"/>
    </source>
</evidence>
<dbReference type="Proteomes" id="UP001054945">
    <property type="component" value="Unassembled WGS sequence"/>
</dbReference>